<dbReference type="InterPro" id="IPR051784">
    <property type="entry name" value="Nod_factor_ABC_transporter"/>
</dbReference>
<evidence type="ECO:0000256" key="1">
    <source>
        <dbReference type="SAM" id="Phobius"/>
    </source>
</evidence>
<keyword evidence="3" id="KW-1185">Reference proteome</keyword>
<sequence>MRLVDWVRNRQSPTKWVILCKAVLKKQFTIMLRYRVNFAINIVTMYVLFAIVFFGGQAAVSQAGGSFNSLDSTLNGLIVGWFLWTMSQGAYSGLASNVTQESEWGTLEQLFMSPFGFGGVMWVKAIVNLVQSTVVGGIMLLLMMVTTGRILTVDLVTIGPILVLTIFTIIGFGFAFGGLALIYKRVQSVSNIMQFAMVGLISAPVADISWLRALPLVQGSGMLQASMRRGVRLWEFAPPKLVVLVVTAIVYPLVGYVIFSYCSSVARRRGVMGHY</sequence>
<evidence type="ECO:0000313" key="3">
    <source>
        <dbReference type="Proteomes" id="UP001166304"/>
    </source>
</evidence>
<protein>
    <submittedName>
        <fullName evidence="2">ABC transporter permease</fullName>
    </submittedName>
</protein>
<comment type="caution">
    <text evidence="2">The sequence shown here is derived from an EMBL/GenBank/DDBJ whole genome shotgun (WGS) entry which is preliminary data.</text>
</comment>
<keyword evidence="1" id="KW-0812">Transmembrane</keyword>
<evidence type="ECO:0000313" key="2">
    <source>
        <dbReference type="EMBL" id="MBV0901046.1"/>
    </source>
</evidence>
<accession>A0AA41KGU8</accession>
<keyword evidence="1" id="KW-1133">Transmembrane helix</keyword>
<feature type="transmembrane region" description="Helical" evidence="1">
    <location>
        <begin position="34"/>
        <end position="54"/>
    </location>
</feature>
<dbReference type="PANTHER" id="PTHR43229:SF2">
    <property type="entry name" value="NODULATION PROTEIN J"/>
    <property type="match status" value="1"/>
</dbReference>
<dbReference type="EMBL" id="JAHQXE010000001">
    <property type="protein sequence ID" value="MBV0901046.1"/>
    <property type="molecule type" value="Genomic_DNA"/>
</dbReference>
<dbReference type="AlphaFoldDB" id="A0AA41KGU8"/>
<keyword evidence="1" id="KW-0472">Membrane</keyword>
<gene>
    <name evidence="2" type="ORF">KTS37_04510</name>
</gene>
<reference evidence="2" key="1">
    <citation type="submission" date="2021-06" db="EMBL/GenBank/DDBJ databases">
        <title>New haloarchaea isolates fom saline soil.</title>
        <authorList>
            <person name="Duran-Viseras A."/>
            <person name="Sanchez-Porro C.S."/>
            <person name="Ventosa A."/>
        </authorList>
    </citation>
    <scope>NUCLEOTIDE SEQUENCE</scope>
    <source>
        <strain evidence="2">JCM 18369</strain>
    </source>
</reference>
<feature type="transmembrane region" description="Helical" evidence="1">
    <location>
        <begin position="161"/>
        <end position="183"/>
    </location>
</feature>
<organism evidence="2 3">
    <name type="scientific">Haloarcula salina</name>
    <dbReference type="NCBI Taxonomy" id="1429914"/>
    <lineage>
        <taxon>Archaea</taxon>
        <taxon>Methanobacteriati</taxon>
        <taxon>Methanobacteriota</taxon>
        <taxon>Stenosarchaea group</taxon>
        <taxon>Halobacteria</taxon>
        <taxon>Halobacteriales</taxon>
        <taxon>Haloarculaceae</taxon>
        <taxon>Haloarcula</taxon>
    </lineage>
</organism>
<dbReference type="PANTHER" id="PTHR43229">
    <property type="entry name" value="NODULATION PROTEIN J"/>
    <property type="match status" value="1"/>
</dbReference>
<feature type="transmembrane region" description="Helical" evidence="1">
    <location>
        <begin position="74"/>
        <end position="94"/>
    </location>
</feature>
<proteinExistence type="predicted"/>
<feature type="transmembrane region" description="Helical" evidence="1">
    <location>
        <begin position="241"/>
        <end position="262"/>
    </location>
</feature>
<dbReference type="Proteomes" id="UP001166304">
    <property type="component" value="Unassembled WGS sequence"/>
</dbReference>
<feature type="transmembrane region" description="Helical" evidence="1">
    <location>
        <begin position="115"/>
        <end position="141"/>
    </location>
</feature>
<feature type="transmembrane region" description="Helical" evidence="1">
    <location>
        <begin position="195"/>
        <end position="213"/>
    </location>
</feature>
<name>A0AA41KGU8_9EURY</name>